<reference evidence="2" key="1">
    <citation type="submission" date="2020-08" db="EMBL/GenBank/DDBJ databases">
        <title>Paracoccus amoyensis sp. nov., isolated from the surface seawater at coast of Xiamen, Fujian.</title>
        <authorList>
            <person name="Lyu L."/>
        </authorList>
    </citation>
    <scope>NUCLEOTIDE SEQUENCE</scope>
    <source>
        <strain evidence="2">11-3</strain>
    </source>
</reference>
<dbReference type="EMBL" id="JACOQL010000001">
    <property type="protein sequence ID" value="MBC9245473.1"/>
    <property type="molecule type" value="Genomic_DNA"/>
</dbReference>
<feature type="compositionally biased region" description="Low complexity" evidence="1">
    <location>
        <begin position="209"/>
        <end position="224"/>
    </location>
</feature>
<accession>A0A926G4C6</accession>
<gene>
    <name evidence="2" type="ORF">H4P12_01810</name>
</gene>
<feature type="region of interest" description="Disordered" evidence="1">
    <location>
        <begin position="30"/>
        <end position="160"/>
    </location>
</feature>
<feature type="region of interest" description="Disordered" evidence="1">
    <location>
        <begin position="186"/>
        <end position="235"/>
    </location>
</feature>
<name>A0A926G4C6_9RHOB</name>
<dbReference type="Proteomes" id="UP000608594">
    <property type="component" value="Unassembled WGS sequence"/>
</dbReference>
<dbReference type="RefSeq" id="WP_187791872.1">
    <property type="nucleotide sequence ID" value="NZ_JACOQL010000001.1"/>
</dbReference>
<keyword evidence="3" id="KW-1185">Reference proteome</keyword>
<evidence type="ECO:0000256" key="1">
    <source>
        <dbReference type="SAM" id="MobiDB-lite"/>
    </source>
</evidence>
<comment type="caution">
    <text evidence="2">The sequence shown here is derived from an EMBL/GenBank/DDBJ whole genome shotgun (WGS) entry which is preliminary data.</text>
</comment>
<proteinExistence type="predicted"/>
<protein>
    <submittedName>
        <fullName evidence="2">Uncharacterized protein</fullName>
    </submittedName>
</protein>
<dbReference type="AlphaFoldDB" id="A0A926G4C6"/>
<feature type="compositionally biased region" description="Low complexity" evidence="1">
    <location>
        <begin position="85"/>
        <end position="108"/>
    </location>
</feature>
<evidence type="ECO:0000313" key="2">
    <source>
        <dbReference type="EMBL" id="MBC9245473.1"/>
    </source>
</evidence>
<organism evidence="2 3">
    <name type="scientific">Paracoccus amoyensis</name>
    <dbReference type="NCBI Taxonomy" id="2760093"/>
    <lineage>
        <taxon>Bacteria</taxon>
        <taxon>Pseudomonadati</taxon>
        <taxon>Pseudomonadota</taxon>
        <taxon>Alphaproteobacteria</taxon>
        <taxon>Rhodobacterales</taxon>
        <taxon>Paracoccaceae</taxon>
        <taxon>Paracoccus</taxon>
    </lineage>
</organism>
<feature type="region of interest" description="Disordered" evidence="1">
    <location>
        <begin position="259"/>
        <end position="341"/>
    </location>
</feature>
<evidence type="ECO:0000313" key="3">
    <source>
        <dbReference type="Proteomes" id="UP000608594"/>
    </source>
</evidence>
<sequence length="341" mass="34322">MTSGFWKGLLHGGLISAGALAVLSLVSPMPQPADAPVDQPVEPVGSAETGTTGLAEQSRPADQGAADGPEKMNGALESGSGDEIATAPEPAAPALVDVPPVDPEPLAAPDDDVAGRPGEAPVASAVDLPVGSEFGRGGDRLPNLPTPLDVPQGSMGQTEAPGVIAPAAEPAPVTIAVNDARPDAANAAPSALTTNDAEAAPEFDQPKVLAAPAAPSAPELSRAAQPDSVPDMSAFSGVSETFSAVIEDDPNVTVHVIEPIEPAAARETEQGEAMTLPGTAPEPERVPMSEVSSEPEATVPVQQSQDHAPDADGPVSPPVASTSLDLSLPPDITELRNMERD</sequence>